<proteinExistence type="predicted"/>
<evidence type="ECO:0008006" key="4">
    <source>
        <dbReference type="Google" id="ProtNLM"/>
    </source>
</evidence>
<sequence length="533" mass="59572">MGRLPPTNSSRRSSSSATTVVVAEQSGSREEETEVAVAGQLAMKQQRRLRREDCHYVKHDRLFSSWKILIGPSDWKEHAAGTEGIGRYQIHNLPIDYFGPGVYELGVTVPAWLPTQHSWTLSRHLRHQDVITCYVGQAENIRQRIQRYGQAGAHLETPIADNSLALKNKRRGLPQGPNLFSEVFALGSSIAFRWAATDSKAVAVQVEAELLAVFDYAWNKGGNGSRRSEDILAKLFMGCPVEDSSSWSQKSNRKRWVLFGTKRVGITVAVQKPQDTNSWSKFNKLGNFCFLLKTRPQLLAAVGGKTAEFTKLDIGGHCGVITDSGLPCSALPSKGRKRCLMHKGMRVKCNPNRKSTLKGTHQSVWQIPSISLKQKEVLTIDQVCLPARSLCLPSLSGMSKHLPLSERRCLPSLSGMSKQLPLSERRRRRSLSFNTWMKFEDIAQTNANVIGDGGRNSELSDKQRMELESQRLKDKKAVGFKLPDVVRSKHCGVILSDGYPCSVAPIKNRKRCLLHKGMHITRHYTQQSKHISV</sequence>
<dbReference type="PANTHER" id="PTHR35133">
    <property type="entry name" value="PROTEIN EFFECTOR OF TRANSCRIPTION 2-RELATED"/>
    <property type="match status" value="1"/>
</dbReference>
<feature type="compositionally biased region" description="Low complexity" evidence="1">
    <location>
        <begin position="9"/>
        <end position="23"/>
    </location>
</feature>
<dbReference type="PANTHER" id="PTHR35133:SF1">
    <property type="entry name" value="PROTEIN EFFECTOR OF TRANSCRIPTION 2-RELATED"/>
    <property type="match status" value="1"/>
</dbReference>
<dbReference type="EMBL" id="OZ020107">
    <property type="protein sequence ID" value="CAK9259581.1"/>
    <property type="molecule type" value="Genomic_DNA"/>
</dbReference>
<protein>
    <recommendedName>
        <fullName evidence="4">GIY-YIG homing endonuclease</fullName>
    </recommendedName>
</protein>
<evidence type="ECO:0000313" key="3">
    <source>
        <dbReference type="Proteomes" id="UP001497444"/>
    </source>
</evidence>
<evidence type="ECO:0000256" key="1">
    <source>
        <dbReference type="SAM" id="MobiDB-lite"/>
    </source>
</evidence>
<organism evidence="2 3">
    <name type="scientific">Sphagnum jensenii</name>
    <dbReference type="NCBI Taxonomy" id="128206"/>
    <lineage>
        <taxon>Eukaryota</taxon>
        <taxon>Viridiplantae</taxon>
        <taxon>Streptophyta</taxon>
        <taxon>Embryophyta</taxon>
        <taxon>Bryophyta</taxon>
        <taxon>Sphagnophytina</taxon>
        <taxon>Sphagnopsida</taxon>
        <taxon>Sphagnales</taxon>
        <taxon>Sphagnaceae</taxon>
        <taxon>Sphagnum</taxon>
    </lineage>
</organism>
<gene>
    <name evidence="2" type="ORF">CSSPJE1EN1_LOCUS5059</name>
</gene>
<accession>A0ABP0VYI5</accession>
<dbReference type="InterPro" id="IPR038909">
    <property type="entry name" value="Effector_transcript"/>
</dbReference>
<dbReference type="Proteomes" id="UP001497444">
    <property type="component" value="Chromosome 12"/>
</dbReference>
<dbReference type="Pfam" id="PF19239">
    <property type="entry name" value="GIY_YIG_domain"/>
    <property type="match status" value="1"/>
</dbReference>
<name>A0ABP0VYI5_9BRYO</name>
<evidence type="ECO:0000313" key="2">
    <source>
        <dbReference type="EMBL" id="CAK9259581.1"/>
    </source>
</evidence>
<keyword evidence="3" id="KW-1185">Reference proteome</keyword>
<reference evidence="2" key="1">
    <citation type="submission" date="2024-02" db="EMBL/GenBank/DDBJ databases">
        <authorList>
            <consortium name="ELIXIR-Norway"/>
            <consortium name="Elixir Norway"/>
        </authorList>
    </citation>
    <scope>NUCLEOTIDE SEQUENCE</scope>
</reference>
<feature type="region of interest" description="Disordered" evidence="1">
    <location>
        <begin position="1"/>
        <end position="27"/>
    </location>
</feature>